<comment type="caution">
    <text evidence="3">The sequence shown here is derived from an EMBL/GenBank/DDBJ whole genome shotgun (WGS) entry which is preliminary data.</text>
</comment>
<dbReference type="EMBL" id="MU807316">
    <property type="protein sequence ID" value="KAJ3831657.1"/>
    <property type="molecule type" value="Genomic_DNA"/>
</dbReference>
<keyword evidence="2" id="KW-0732">Signal</keyword>
<gene>
    <name evidence="3" type="ORF">F5878DRAFT_647449</name>
</gene>
<evidence type="ECO:0000256" key="2">
    <source>
        <dbReference type="SAM" id="SignalP"/>
    </source>
</evidence>
<evidence type="ECO:0000313" key="4">
    <source>
        <dbReference type="Proteomes" id="UP001163846"/>
    </source>
</evidence>
<feature type="region of interest" description="Disordered" evidence="1">
    <location>
        <begin position="50"/>
        <end position="70"/>
    </location>
</feature>
<protein>
    <submittedName>
        <fullName evidence="3">Uncharacterized protein</fullName>
    </submittedName>
</protein>
<feature type="chain" id="PRO_5041331877" evidence="2">
    <location>
        <begin position="26"/>
        <end position="286"/>
    </location>
</feature>
<organism evidence="3 4">
    <name type="scientific">Lentinula raphanica</name>
    <dbReference type="NCBI Taxonomy" id="153919"/>
    <lineage>
        <taxon>Eukaryota</taxon>
        <taxon>Fungi</taxon>
        <taxon>Dikarya</taxon>
        <taxon>Basidiomycota</taxon>
        <taxon>Agaricomycotina</taxon>
        <taxon>Agaricomycetes</taxon>
        <taxon>Agaricomycetidae</taxon>
        <taxon>Agaricales</taxon>
        <taxon>Marasmiineae</taxon>
        <taxon>Omphalotaceae</taxon>
        <taxon>Lentinula</taxon>
    </lineage>
</organism>
<feature type="signal peptide" evidence="2">
    <location>
        <begin position="1"/>
        <end position="25"/>
    </location>
</feature>
<keyword evidence="4" id="KW-1185">Reference proteome</keyword>
<evidence type="ECO:0000313" key="3">
    <source>
        <dbReference type="EMBL" id="KAJ3831657.1"/>
    </source>
</evidence>
<evidence type="ECO:0000256" key="1">
    <source>
        <dbReference type="SAM" id="MobiDB-lite"/>
    </source>
</evidence>
<dbReference type="Proteomes" id="UP001163846">
    <property type="component" value="Unassembled WGS sequence"/>
</dbReference>
<reference evidence="3" key="1">
    <citation type="submission" date="2022-08" db="EMBL/GenBank/DDBJ databases">
        <authorList>
            <consortium name="DOE Joint Genome Institute"/>
            <person name="Min B."/>
            <person name="Riley R."/>
            <person name="Sierra-Patev S."/>
            <person name="Naranjo-Ortiz M."/>
            <person name="Looney B."/>
            <person name="Konkel Z."/>
            <person name="Slot J.C."/>
            <person name="Sakamoto Y."/>
            <person name="Steenwyk J.L."/>
            <person name="Rokas A."/>
            <person name="Carro J."/>
            <person name="Camarero S."/>
            <person name="Ferreira P."/>
            <person name="Molpeceres G."/>
            <person name="Ruiz-Duenas F.J."/>
            <person name="Serrano A."/>
            <person name="Henrissat B."/>
            <person name="Drula E."/>
            <person name="Hughes K.W."/>
            <person name="Mata J.L."/>
            <person name="Ishikawa N.K."/>
            <person name="Vargas-Isla R."/>
            <person name="Ushijima S."/>
            <person name="Smith C.A."/>
            <person name="Ahrendt S."/>
            <person name="Andreopoulos W."/>
            <person name="He G."/>
            <person name="Labutti K."/>
            <person name="Lipzen A."/>
            <person name="Ng V."/>
            <person name="Sandor L."/>
            <person name="Barry K."/>
            <person name="Martinez A.T."/>
            <person name="Xiao Y."/>
            <person name="Gibbons J.G."/>
            <person name="Terashima K."/>
            <person name="Hibbett D.S."/>
            <person name="Grigoriev I.V."/>
        </authorList>
    </citation>
    <scope>NUCLEOTIDE SEQUENCE</scope>
    <source>
        <strain evidence="3">TFB9207</strain>
    </source>
</reference>
<dbReference type="AlphaFoldDB" id="A0AA38U3G7"/>
<sequence>MFPLSVKQSLFLAMFFVASTTFSQASPLPAYNSSQISPDSDAVTLVATDEASEHPISPVPSTSEDPPANPRAAIEPVEYSRRVFLWGEHKPVGYAYIPMVLLLQQNKALEYDKNKQPISLSDLVIPGIPENPPTYLGHFATDGYLLQNFFQDSVLPTKEYCSCIVFTKWSKGLPETLSEFSTTHNGDKSEIYEYRHTIAFFNGIVPTSNRENPDTFVRRIRRRTLRLPSSCTSEPENYKLYTNCPLPDKGGVFKIPSSWVSAEWHTWSPEDPWLKKAFKEDKSRNH</sequence>
<proteinExistence type="predicted"/>
<name>A0AA38U3G7_9AGAR</name>
<accession>A0AA38U3G7</accession>